<protein>
    <recommendedName>
        <fullName evidence="3">Protein FAR1-RELATED SEQUENCE</fullName>
    </recommendedName>
</protein>
<accession>A0A444YQW1</accession>
<name>A0A444YQW1_ARAHY</name>
<evidence type="ECO:0000313" key="2">
    <source>
        <dbReference type="Proteomes" id="UP000289738"/>
    </source>
</evidence>
<proteinExistence type="predicted"/>
<evidence type="ECO:0000313" key="1">
    <source>
        <dbReference type="EMBL" id="RYR04297.1"/>
    </source>
</evidence>
<comment type="caution">
    <text evidence="1">The sequence shown here is derived from an EMBL/GenBank/DDBJ whole genome shotgun (WGS) entry which is preliminary data.</text>
</comment>
<organism evidence="1 2">
    <name type="scientific">Arachis hypogaea</name>
    <name type="common">Peanut</name>
    <dbReference type="NCBI Taxonomy" id="3818"/>
    <lineage>
        <taxon>Eukaryota</taxon>
        <taxon>Viridiplantae</taxon>
        <taxon>Streptophyta</taxon>
        <taxon>Embryophyta</taxon>
        <taxon>Tracheophyta</taxon>
        <taxon>Spermatophyta</taxon>
        <taxon>Magnoliopsida</taxon>
        <taxon>eudicotyledons</taxon>
        <taxon>Gunneridae</taxon>
        <taxon>Pentapetalae</taxon>
        <taxon>rosids</taxon>
        <taxon>fabids</taxon>
        <taxon>Fabales</taxon>
        <taxon>Fabaceae</taxon>
        <taxon>Papilionoideae</taxon>
        <taxon>50 kb inversion clade</taxon>
        <taxon>dalbergioids sensu lato</taxon>
        <taxon>Dalbergieae</taxon>
        <taxon>Pterocarpus clade</taxon>
        <taxon>Arachis</taxon>
    </lineage>
</organism>
<gene>
    <name evidence="1" type="ORF">Ahy_B06g083972</name>
</gene>
<evidence type="ECO:0008006" key="3">
    <source>
        <dbReference type="Google" id="ProtNLM"/>
    </source>
</evidence>
<sequence>MLCCHSLFVLGIEKVKKLLDKYILNRWKKTLKRKHSSIKSSHDPSGLEPLLHLRSSLKPCVVYLTRFGFCCLEPKASKIDNVDNQHSNEVNKNTNCLEIHNP</sequence>
<dbReference type="AlphaFoldDB" id="A0A444YQW1"/>
<keyword evidence="2" id="KW-1185">Reference proteome</keyword>
<dbReference type="EMBL" id="SDMP01000016">
    <property type="protein sequence ID" value="RYR04297.1"/>
    <property type="molecule type" value="Genomic_DNA"/>
</dbReference>
<dbReference type="Proteomes" id="UP000289738">
    <property type="component" value="Chromosome B06"/>
</dbReference>
<reference evidence="1 2" key="1">
    <citation type="submission" date="2019-01" db="EMBL/GenBank/DDBJ databases">
        <title>Sequencing of cultivated peanut Arachis hypogaea provides insights into genome evolution and oil improvement.</title>
        <authorList>
            <person name="Chen X."/>
        </authorList>
    </citation>
    <scope>NUCLEOTIDE SEQUENCE [LARGE SCALE GENOMIC DNA]</scope>
    <source>
        <strain evidence="2">cv. Fuhuasheng</strain>
        <tissue evidence="1">Leaves</tissue>
    </source>
</reference>